<feature type="transmembrane region" description="Helical" evidence="8">
    <location>
        <begin position="6"/>
        <end position="26"/>
    </location>
</feature>
<name>A0ABV7TH10_9RHOB</name>
<feature type="transmembrane region" description="Helical" evidence="8">
    <location>
        <begin position="74"/>
        <end position="92"/>
    </location>
</feature>
<dbReference type="EMBL" id="JBHRXI010000012">
    <property type="protein sequence ID" value="MFC3614610.1"/>
    <property type="molecule type" value="Genomic_DNA"/>
</dbReference>
<feature type="transmembrane region" description="Helical" evidence="8">
    <location>
        <begin position="167"/>
        <end position="190"/>
    </location>
</feature>
<evidence type="ECO:0000256" key="7">
    <source>
        <dbReference type="ARBA" id="ARBA00023136"/>
    </source>
</evidence>
<feature type="transmembrane region" description="Helical" evidence="8">
    <location>
        <begin position="99"/>
        <end position="123"/>
    </location>
</feature>
<feature type="transmembrane region" description="Helical" evidence="8">
    <location>
        <begin position="226"/>
        <end position="246"/>
    </location>
</feature>
<evidence type="ECO:0000256" key="6">
    <source>
        <dbReference type="ARBA" id="ARBA00022989"/>
    </source>
</evidence>
<feature type="transmembrane region" description="Helical" evidence="8">
    <location>
        <begin position="129"/>
        <end position="155"/>
    </location>
</feature>
<evidence type="ECO:0000313" key="9">
    <source>
        <dbReference type="EMBL" id="MFC3614610.1"/>
    </source>
</evidence>
<evidence type="ECO:0000256" key="4">
    <source>
        <dbReference type="ARBA" id="ARBA00022475"/>
    </source>
</evidence>
<feature type="transmembrane region" description="Helical" evidence="8">
    <location>
        <begin position="33"/>
        <end position="54"/>
    </location>
</feature>
<protein>
    <recommendedName>
        <fullName evidence="8">Probable membrane transporter protein</fullName>
    </recommendedName>
</protein>
<evidence type="ECO:0000256" key="5">
    <source>
        <dbReference type="ARBA" id="ARBA00022692"/>
    </source>
</evidence>
<reference evidence="10" key="1">
    <citation type="journal article" date="2019" name="Int. J. Syst. Evol. Microbiol.">
        <title>The Global Catalogue of Microorganisms (GCM) 10K type strain sequencing project: providing services to taxonomists for standard genome sequencing and annotation.</title>
        <authorList>
            <consortium name="The Broad Institute Genomics Platform"/>
            <consortium name="The Broad Institute Genome Sequencing Center for Infectious Disease"/>
            <person name="Wu L."/>
            <person name="Ma J."/>
        </authorList>
    </citation>
    <scope>NUCLEOTIDE SEQUENCE [LARGE SCALE GENOMIC DNA]</scope>
    <source>
        <strain evidence="10">KCTC 42911</strain>
    </source>
</reference>
<keyword evidence="7 8" id="KW-0472">Membrane</keyword>
<proteinExistence type="inferred from homology"/>
<evidence type="ECO:0000256" key="3">
    <source>
        <dbReference type="ARBA" id="ARBA00022448"/>
    </source>
</evidence>
<comment type="similarity">
    <text evidence="2 8">Belongs to the 4-toluene sulfonate uptake permease (TSUP) (TC 2.A.102) family.</text>
</comment>
<keyword evidence="5 8" id="KW-0812">Transmembrane</keyword>
<sequence>MADILMILAIATTFLLAGGVKGLIGLGLPTVSLGLLTVALDLTTAMALLIAPSFITNVYQAATGGHARVILRRIWPFLLMATTTVWIGATALTRVNLDLLTALLGLSLVAYGGLNLAGVRLAIASHAEAWAGAAFGAANGILTGMTGSFVVPGVMFLQGIGLSRDQLVQAMGLLFTVSTVALAVALGANALLSTELGIASIAAVVPSLVGMWAGRNLRQRLSEAQFRRVLFIGILALGLYILANAIS</sequence>
<keyword evidence="6 8" id="KW-1133">Transmembrane helix</keyword>
<dbReference type="InterPro" id="IPR052017">
    <property type="entry name" value="TSUP"/>
</dbReference>
<evidence type="ECO:0000313" key="10">
    <source>
        <dbReference type="Proteomes" id="UP001595629"/>
    </source>
</evidence>
<dbReference type="InterPro" id="IPR002781">
    <property type="entry name" value="TM_pro_TauE-like"/>
</dbReference>
<keyword evidence="4 8" id="KW-1003">Cell membrane</keyword>
<evidence type="ECO:0000256" key="2">
    <source>
        <dbReference type="ARBA" id="ARBA00009142"/>
    </source>
</evidence>
<dbReference type="Pfam" id="PF01925">
    <property type="entry name" value="TauE"/>
    <property type="match status" value="1"/>
</dbReference>
<keyword evidence="3" id="KW-0813">Transport</keyword>
<dbReference type="RefSeq" id="WP_386735890.1">
    <property type="nucleotide sequence ID" value="NZ_JBHRXI010000012.1"/>
</dbReference>
<dbReference type="Proteomes" id="UP001595629">
    <property type="component" value="Unassembled WGS sequence"/>
</dbReference>
<keyword evidence="10" id="KW-1185">Reference proteome</keyword>
<comment type="subcellular location">
    <subcellularLocation>
        <location evidence="1 8">Cell membrane</location>
        <topology evidence="1 8">Multi-pass membrane protein</topology>
    </subcellularLocation>
</comment>
<organism evidence="9 10">
    <name type="scientific">Lutimaribacter marinistellae</name>
    <dbReference type="NCBI Taxonomy" id="1820329"/>
    <lineage>
        <taxon>Bacteria</taxon>
        <taxon>Pseudomonadati</taxon>
        <taxon>Pseudomonadota</taxon>
        <taxon>Alphaproteobacteria</taxon>
        <taxon>Rhodobacterales</taxon>
        <taxon>Roseobacteraceae</taxon>
        <taxon>Lutimaribacter</taxon>
    </lineage>
</organism>
<comment type="caution">
    <text evidence="9">The sequence shown here is derived from an EMBL/GenBank/DDBJ whole genome shotgun (WGS) entry which is preliminary data.</text>
</comment>
<accession>A0ABV7TH10</accession>
<gene>
    <name evidence="9" type="ORF">ACFORG_12625</name>
</gene>
<dbReference type="PANTHER" id="PTHR30269">
    <property type="entry name" value="TRANSMEMBRANE PROTEIN YFCA"/>
    <property type="match status" value="1"/>
</dbReference>
<evidence type="ECO:0000256" key="1">
    <source>
        <dbReference type="ARBA" id="ARBA00004651"/>
    </source>
</evidence>
<evidence type="ECO:0000256" key="8">
    <source>
        <dbReference type="RuleBase" id="RU363041"/>
    </source>
</evidence>
<dbReference type="PANTHER" id="PTHR30269:SF32">
    <property type="entry name" value="MEMBRANE TRANSPORTER PROTEIN-RELATED"/>
    <property type="match status" value="1"/>
</dbReference>
<feature type="transmembrane region" description="Helical" evidence="8">
    <location>
        <begin position="196"/>
        <end position="214"/>
    </location>
</feature>